<keyword evidence="5 7" id="KW-0472">Membrane</keyword>
<dbReference type="InterPro" id="IPR036458">
    <property type="entry name" value="Na:dicarbo_symporter_sf"/>
</dbReference>
<feature type="transmembrane region" description="Helical" evidence="7">
    <location>
        <begin position="27"/>
        <end position="47"/>
    </location>
</feature>
<sequence>MLSSEETGILPPPLEIVMKPTHRWIPLPLYTQVLIAVICGGLLGALFGQEPYWGGLRNAQLGKLGLFVVTLLKTLAIPLIFFAILDALIRTTIPLRQGGKLLLICLVNVSVAMAIGLAIMNTWQPGLAWQGRVDALLQLVPGTKPSATVLANVQAGSQSPIEYLASYIPRTIADPFSSNNIIGVVLLALVLGATLRMVRSEKDQTTGLVNALVRGIEWVYVWLVQILEWIILVVPLAVFGVVAQVVGKAGIGVFSVLWIFLVAMLAGLAAHALIYYPLLAWLVGKKSPKVYLGQGADAILTAVSCNSSLATVPVTLQCLHRMNVSPQSSRLAACVGTNLNNDGITLYEAMAALFLAQALGFDLPMVKQVLIVLASIIAGAGVAGIPEAGLIVLPLVLAAAGLPDHVIIAAIPLIMTVDWIIARARSGVNVMSDMLVAILLDAGQVAPAAEPATIPRSSDTTRPTEPQISS</sequence>
<reference evidence="8 9" key="1">
    <citation type="journal article" date="2010" name="Proc. Natl. Acad. Sci. U.S.A.">
        <title>A Nitrospira metagenome illuminates the physiology and evolution of globally important nitrite-oxidizing bacteria.</title>
        <authorList>
            <person name="Lucker S."/>
            <person name="Wagner M."/>
            <person name="Maixner F."/>
            <person name="Pelletier E."/>
            <person name="Koch H."/>
            <person name="Vacherie B."/>
            <person name="Rattei T."/>
            <person name="Sinninghe Damste J."/>
            <person name="Spieck E."/>
            <person name="Le Paslier D."/>
            <person name="Daims H."/>
        </authorList>
    </citation>
    <scope>NUCLEOTIDE SEQUENCE [LARGE SCALE GENOMIC DNA]</scope>
</reference>
<dbReference type="STRING" id="330214.NIDE1569"/>
<evidence type="ECO:0000256" key="3">
    <source>
        <dbReference type="ARBA" id="ARBA00022692"/>
    </source>
</evidence>
<dbReference type="EMBL" id="FP929003">
    <property type="protein sequence ID" value="CBK41304.1"/>
    <property type="molecule type" value="Genomic_DNA"/>
</dbReference>
<dbReference type="KEGG" id="nde:NIDE1569"/>
<evidence type="ECO:0000256" key="4">
    <source>
        <dbReference type="ARBA" id="ARBA00022989"/>
    </source>
</evidence>
<dbReference type="OrthoDB" id="9766690at2"/>
<accession>D8PDJ5</accession>
<dbReference type="GO" id="GO:0005886">
    <property type="term" value="C:plasma membrane"/>
    <property type="evidence" value="ECO:0007669"/>
    <property type="project" value="TreeGrafter"/>
</dbReference>
<organism evidence="8 9">
    <name type="scientific">Nitrospira defluvii</name>
    <dbReference type="NCBI Taxonomy" id="330214"/>
    <lineage>
        <taxon>Bacteria</taxon>
        <taxon>Pseudomonadati</taxon>
        <taxon>Nitrospirota</taxon>
        <taxon>Nitrospiria</taxon>
        <taxon>Nitrospirales</taxon>
        <taxon>Nitrospiraceae</taxon>
        <taxon>Nitrospira</taxon>
    </lineage>
</organism>
<dbReference type="SUPFAM" id="SSF118215">
    <property type="entry name" value="Proton glutamate symport protein"/>
    <property type="match status" value="1"/>
</dbReference>
<feature type="transmembrane region" description="Helical" evidence="7">
    <location>
        <begin position="249"/>
        <end position="276"/>
    </location>
</feature>
<evidence type="ECO:0000256" key="6">
    <source>
        <dbReference type="SAM" id="MobiDB-lite"/>
    </source>
</evidence>
<feature type="transmembrane region" description="Helical" evidence="7">
    <location>
        <begin position="405"/>
        <end position="422"/>
    </location>
</feature>
<evidence type="ECO:0000256" key="2">
    <source>
        <dbReference type="ARBA" id="ARBA00022448"/>
    </source>
</evidence>
<evidence type="ECO:0000313" key="8">
    <source>
        <dbReference type="EMBL" id="CBK41304.1"/>
    </source>
</evidence>
<dbReference type="PANTHER" id="PTHR42865:SF10">
    <property type="entry name" value="SODIUM:DICARBOXYLATE SYMPORTER FAMILY PROTEIN"/>
    <property type="match status" value="1"/>
</dbReference>
<feature type="transmembrane region" description="Helical" evidence="7">
    <location>
        <begin position="181"/>
        <end position="198"/>
    </location>
</feature>
<evidence type="ECO:0000256" key="1">
    <source>
        <dbReference type="ARBA" id="ARBA00004141"/>
    </source>
</evidence>
<dbReference type="Gene3D" id="1.10.3860.10">
    <property type="entry name" value="Sodium:dicarboxylate symporter"/>
    <property type="match status" value="1"/>
</dbReference>
<proteinExistence type="predicted"/>
<keyword evidence="9" id="KW-1185">Reference proteome</keyword>
<evidence type="ECO:0000256" key="5">
    <source>
        <dbReference type="ARBA" id="ARBA00023136"/>
    </source>
</evidence>
<dbReference type="HOGENOM" id="CLU_019375_7_1_0"/>
<dbReference type="Pfam" id="PF00375">
    <property type="entry name" value="SDF"/>
    <property type="match status" value="1"/>
</dbReference>
<name>D8PDJ5_9BACT</name>
<evidence type="ECO:0000313" key="9">
    <source>
        <dbReference type="Proteomes" id="UP000001660"/>
    </source>
</evidence>
<dbReference type="GO" id="GO:0015293">
    <property type="term" value="F:symporter activity"/>
    <property type="evidence" value="ECO:0007669"/>
    <property type="project" value="InterPro"/>
</dbReference>
<feature type="transmembrane region" description="Helical" evidence="7">
    <location>
        <begin position="369"/>
        <end position="399"/>
    </location>
</feature>
<feature type="transmembrane region" description="Helical" evidence="7">
    <location>
        <begin position="101"/>
        <end position="120"/>
    </location>
</feature>
<keyword evidence="4 7" id="KW-1133">Transmembrane helix</keyword>
<protein>
    <submittedName>
        <fullName evidence="8">Putative C4-dicarboxylate transport protein</fullName>
    </submittedName>
</protein>
<dbReference type="Proteomes" id="UP000001660">
    <property type="component" value="Chromosome"/>
</dbReference>
<gene>
    <name evidence="8" type="ORF">NIDE1569</name>
</gene>
<dbReference type="InterPro" id="IPR001991">
    <property type="entry name" value="Na-dicarboxylate_symporter"/>
</dbReference>
<feature type="compositionally biased region" description="Polar residues" evidence="6">
    <location>
        <begin position="455"/>
        <end position="470"/>
    </location>
</feature>
<evidence type="ECO:0000256" key="7">
    <source>
        <dbReference type="SAM" id="Phobius"/>
    </source>
</evidence>
<keyword evidence="3 7" id="KW-0812">Transmembrane</keyword>
<dbReference type="PRINTS" id="PR00173">
    <property type="entry name" value="EDTRNSPORT"/>
</dbReference>
<feature type="region of interest" description="Disordered" evidence="6">
    <location>
        <begin position="450"/>
        <end position="470"/>
    </location>
</feature>
<keyword evidence="2" id="KW-0813">Transport</keyword>
<feature type="transmembrane region" description="Helical" evidence="7">
    <location>
        <begin position="219"/>
        <end position="243"/>
    </location>
</feature>
<dbReference type="AlphaFoldDB" id="D8PDJ5"/>
<comment type="subcellular location">
    <subcellularLocation>
        <location evidence="1">Membrane</location>
        <topology evidence="1">Multi-pass membrane protein</topology>
    </subcellularLocation>
</comment>
<dbReference type="eggNOG" id="COG1301">
    <property type="taxonomic scope" value="Bacteria"/>
</dbReference>
<feature type="transmembrane region" description="Helical" evidence="7">
    <location>
        <begin position="67"/>
        <end position="89"/>
    </location>
</feature>
<dbReference type="PANTHER" id="PTHR42865">
    <property type="entry name" value="PROTON/GLUTAMATE-ASPARTATE SYMPORTER"/>
    <property type="match status" value="1"/>
</dbReference>